<evidence type="ECO:0008006" key="2">
    <source>
        <dbReference type="Google" id="ProtNLM"/>
    </source>
</evidence>
<dbReference type="AlphaFoldDB" id="A0A0F9VFW5"/>
<sequence length="150" mass="16974">MQATQPNSGTPQATTDSNIKRYRVSEDFRDYSVMFEVDHGVLTPQFAQQINEFWTDHENRADEEEGDHVRAVIRMAGHLVIGLMLQSGWDVDFAIGQLDQGKHWSEKFRDEEGWGAENGNPYGRCGIRIIAATVEQAGFESLSLEEVINE</sequence>
<accession>A0A0F9VFW5</accession>
<gene>
    <name evidence="1" type="ORF">LCGC14_0089100</name>
</gene>
<organism evidence="1">
    <name type="scientific">marine sediment metagenome</name>
    <dbReference type="NCBI Taxonomy" id="412755"/>
    <lineage>
        <taxon>unclassified sequences</taxon>
        <taxon>metagenomes</taxon>
        <taxon>ecological metagenomes</taxon>
    </lineage>
</organism>
<comment type="caution">
    <text evidence="1">The sequence shown here is derived from an EMBL/GenBank/DDBJ whole genome shotgun (WGS) entry which is preliminary data.</text>
</comment>
<dbReference type="EMBL" id="LAZR01000024">
    <property type="protein sequence ID" value="KKO04016.1"/>
    <property type="molecule type" value="Genomic_DNA"/>
</dbReference>
<name>A0A0F9VFW5_9ZZZZ</name>
<proteinExistence type="predicted"/>
<evidence type="ECO:0000313" key="1">
    <source>
        <dbReference type="EMBL" id="KKO04016.1"/>
    </source>
</evidence>
<dbReference type="Pfam" id="PF10800">
    <property type="entry name" value="DUF2528"/>
    <property type="match status" value="1"/>
</dbReference>
<reference evidence="1" key="1">
    <citation type="journal article" date="2015" name="Nature">
        <title>Complex archaea that bridge the gap between prokaryotes and eukaryotes.</title>
        <authorList>
            <person name="Spang A."/>
            <person name="Saw J.H."/>
            <person name="Jorgensen S.L."/>
            <person name="Zaremba-Niedzwiedzka K."/>
            <person name="Martijn J."/>
            <person name="Lind A.E."/>
            <person name="van Eijk R."/>
            <person name="Schleper C."/>
            <person name="Guy L."/>
            <person name="Ettema T.J."/>
        </authorList>
    </citation>
    <scope>NUCLEOTIDE SEQUENCE</scope>
</reference>
<protein>
    <recommendedName>
        <fullName evidence="2">DUF2528 family protein</fullName>
    </recommendedName>
</protein>
<dbReference type="InterPro" id="IPR024252">
    <property type="entry name" value="DUF2528"/>
</dbReference>